<proteinExistence type="predicted"/>
<evidence type="ECO:0000313" key="2">
    <source>
        <dbReference type="EMBL" id="KAJ7756334.1"/>
    </source>
</evidence>
<sequence>MLVRAFVCFLLPLATSSSTLLTDPWSLQACLSLSFPSQTVSVADYFVTIPEGIQDKFKTERNSPQWTVDGAPWNREVMRASSCETCSLEQKLFHSSVSRPRSQIRPRASRYQLK</sequence>
<evidence type="ECO:0000256" key="1">
    <source>
        <dbReference type="SAM" id="SignalP"/>
    </source>
</evidence>
<dbReference type="AlphaFoldDB" id="A0AAD7J6W3"/>
<comment type="caution">
    <text evidence="2">The sequence shown here is derived from an EMBL/GenBank/DDBJ whole genome shotgun (WGS) entry which is preliminary data.</text>
</comment>
<keyword evidence="3" id="KW-1185">Reference proteome</keyword>
<accession>A0AAD7J6W3</accession>
<feature type="signal peptide" evidence="1">
    <location>
        <begin position="1"/>
        <end position="16"/>
    </location>
</feature>
<name>A0AAD7J6W3_9AGAR</name>
<dbReference type="EMBL" id="JARKIB010000047">
    <property type="protein sequence ID" value="KAJ7756334.1"/>
    <property type="molecule type" value="Genomic_DNA"/>
</dbReference>
<evidence type="ECO:0008006" key="4">
    <source>
        <dbReference type="Google" id="ProtNLM"/>
    </source>
</evidence>
<evidence type="ECO:0000313" key="3">
    <source>
        <dbReference type="Proteomes" id="UP001215598"/>
    </source>
</evidence>
<keyword evidence="1" id="KW-0732">Signal</keyword>
<protein>
    <recommendedName>
        <fullName evidence="4">Secreted protein</fullName>
    </recommendedName>
</protein>
<gene>
    <name evidence="2" type="ORF">B0H16DRAFT_1539552</name>
</gene>
<feature type="chain" id="PRO_5042262910" description="Secreted protein" evidence="1">
    <location>
        <begin position="17"/>
        <end position="114"/>
    </location>
</feature>
<dbReference type="Proteomes" id="UP001215598">
    <property type="component" value="Unassembled WGS sequence"/>
</dbReference>
<reference evidence="2" key="1">
    <citation type="submission" date="2023-03" db="EMBL/GenBank/DDBJ databases">
        <title>Massive genome expansion in bonnet fungi (Mycena s.s.) driven by repeated elements and novel gene families across ecological guilds.</title>
        <authorList>
            <consortium name="Lawrence Berkeley National Laboratory"/>
            <person name="Harder C.B."/>
            <person name="Miyauchi S."/>
            <person name="Viragh M."/>
            <person name="Kuo A."/>
            <person name="Thoen E."/>
            <person name="Andreopoulos B."/>
            <person name="Lu D."/>
            <person name="Skrede I."/>
            <person name="Drula E."/>
            <person name="Henrissat B."/>
            <person name="Morin E."/>
            <person name="Kohler A."/>
            <person name="Barry K."/>
            <person name="LaButti K."/>
            <person name="Morin E."/>
            <person name="Salamov A."/>
            <person name="Lipzen A."/>
            <person name="Mereny Z."/>
            <person name="Hegedus B."/>
            <person name="Baldrian P."/>
            <person name="Stursova M."/>
            <person name="Weitz H."/>
            <person name="Taylor A."/>
            <person name="Grigoriev I.V."/>
            <person name="Nagy L.G."/>
            <person name="Martin F."/>
            <person name="Kauserud H."/>
        </authorList>
    </citation>
    <scope>NUCLEOTIDE SEQUENCE</scope>
    <source>
        <strain evidence="2">CBHHK182m</strain>
    </source>
</reference>
<organism evidence="2 3">
    <name type="scientific">Mycena metata</name>
    <dbReference type="NCBI Taxonomy" id="1033252"/>
    <lineage>
        <taxon>Eukaryota</taxon>
        <taxon>Fungi</taxon>
        <taxon>Dikarya</taxon>
        <taxon>Basidiomycota</taxon>
        <taxon>Agaricomycotina</taxon>
        <taxon>Agaricomycetes</taxon>
        <taxon>Agaricomycetidae</taxon>
        <taxon>Agaricales</taxon>
        <taxon>Marasmiineae</taxon>
        <taxon>Mycenaceae</taxon>
        <taxon>Mycena</taxon>
    </lineage>
</organism>